<keyword evidence="6" id="KW-1185">Reference proteome</keyword>
<dbReference type="OrthoDB" id="27435at2759"/>
<keyword evidence="1" id="KW-0547">Nucleotide-binding</keyword>
<dbReference type="InterPro" id="IPR003959">
    <property type="entry name" value="ATPase_AAA_core"/>
</dbReference>
<dbReference type="FunFam" id="3.40.50.300:FF:001025">
    <property type="entry name" value="ATPase family, AAA domain-containing 2B"/>
    <property type="match status" value="1"/>
</dbReference>
<evidence type="ECO:0000256" key="1">
    <source>
        <dbReference type="ARBA" id="ARBA00022741"/>
    </source>
</evidence>
<comment type="caution">
    <text evidence="5">The sequence shown here is derived from an EMBL/GenBank/DDBJ whole genome shotgun (WGS) entry which is preliminary data.</text>
</comment>
<protein>
    <submittedName>
        <fullName evidence="5">ATPase family gene 2 protein</fullName>
    </submittedName>
</protein>
<evidence type="ECO:0000259" key="4">
    <source>
        <dbReference type="SMART" id="SM00382"/>
    </source>
</evidence>
<dbReference type="GO" id="GO:0016887">
    <property type="term" value="F:ATP hydrolysis activity"/>
    <property type="evidence" value="ECO:0007669"/>
    <property type="project" value="InterPro"/>
</dbReference>
<name>N4V602_COLOR</name>
<reference evidence="6" key="1">
    <citation type="journal article" date="2013" name="New Phytol.">
        <title>Comparative genomic and transcriptomic analyses reveal the hemibiotrophic stage shift of Colletotrichum fungi.</title>
        <authorList>
            <person name="Gan P."/>
            <person name="Ikeda K."/>
            <person name="Irieda H."/>
            <person name="Narusaka M."/>
            <person name="O'Connell R.J."/>
            <person name="Narusaka Y."/>
            <person name="Takano Y."/>
            <person name="Kubo Y."/>
            <person name="Shirasu K."/>
        </authorList>
    </citation>
    <scope>NUCLEOTIDE SEQUENCE [LARGE SCALE GENOMIC DNA]</scope>
    <source>
        <strain evidence="6">104-T / ATCC 96160 / CBS 514.97 / LARS 414 / MAFF 240422</strain>
    </source>
</reference>
<keyword evidence="3" id="KW-0175">Coiled coil</keyword>
<dbReference type="SUPFAM" id="SSF52540">
    <property type="entry name" value="P-loop containing nucleoside triphosphate hydrolases"/>
    <property type="match status" value="2"/>
</dbReference>
<accession>N4V602</accession>
<evidence type="ECO:0000313" key="5">
    <source>
        <dbReference type="EMBL" id="TDZ15439.1"/>
    </source>
</evidence>
<dbReference type="EMBL" id="AMCV02000040">
    <property type="protein sequence ID" value="TDZ15439.1"/>
    <property type="molecule type" value="Genomic_DNA"/>
</dbReference>
<dbReference type="Gene3D" id="3.40.50.300">
    <property type="entry name" value="P-loop containing nucleotide triphosphate hydrolases"/>
    <property type="match status" value="2"/>
</dbReference>
<evidence type="ECO:0000313" key="6">
    <source>
        <dbReference type="Proteomes" id="UP000014480"/>
    </source>
</evidence>
<evidence type="ECO:0000256" key="2">
    <source>
        <dbReference type="ARBA" id="ARBA00022840"/>
    </source>
</evidence>
<dbReference type="PANTHER" id="PTHR23077">
    <property type="entry name" value="AAA-FAMILY ATPASE"/>
    <property type="match status" value="1"/>
</dbReference>
<proteinExistence type="predicted"/>
<reference evidence="6" key="2">
    <citation type="journal article" date="2019" name="Mol. Plant Microbe Interact.">
        <title>Genome sequence resources for four phytopathogenic fungi from the Colletotrichum orbiculare species complex.</title>
        <authorList>
            <person name="Gan P."/>
            <person name="Tsushima A."/>
            <person name="Narusaka M."/>
            <person name="Narusaka Y."/>
            <person name="Takano Y."/>
            <person name="Kubo Y."/>
            <person name="Shirasu K."/>
        </authorList>
    </citation>
    <scope>GENOME REANNOTATION</scope>
    <source>
        <strain evidence="6">104-T / ATCC 96160 / CBS 514.97 / LARS 414 / MAFF 240422</strain>
    </source>
</reference>
<dbReference type="InterPro" id="IPR003960">
    <property type="entry name" value="ATPase_AAA_CS"/>
</dbReference>
<dbReference type="AlphaFoldDB" id="N4V602"/>
<dbReference type="GO" id="GO:0005524">
    <property type="term" value="F:ATP binding"/>
    <property type="evidence" value="ECO:0007669"/>
    <property type="project" value="UniProtKB-KW"/>
</dbReference>
<dbReference type="InterPro" id="IPR003593">
    <property type="entry name" value="AAA+_ATPase"/>
</dbReference>
<dbReference type="HOGENOM" id="CLU_000688_12_3_1"/>
<gene>
    <name evidence="5" type="primary">afg2</name>
    <name evidence="5" type="ORF">Cob_v011621</name>
</gene>
<dbReference type="Pfam" id="PF17862">
    <property type="entry name" value="AAA_lid_3"/>
    <property type="match status" value="1"/>
</dbReference>
<dbReference type="InterPro" id="IPR027417">
    <property type="entry name" value="P-loop_NTPase"/>
</dbReference>
<dbReference type="Pfam" id="PF00004">
    <property type="entry name" value="AAA"/>
    <property type="match status" value="2"/>
</dbReference>
<dbReference type="PANTHER" id="PTHR23077:SF27">
    <property type="entry name" value="ATPASE FAMILY GENE 2 PROTEIN HOMOLOG A"/>
    <property type="match status" value="1"/>
</dbReference>
<keyword evidence="2" id="KW-0067">ATP-binding</keyword>
<dbReference type="SMART" id="SM00382">
    <property type="entry name" value="AAA"/>
    <property type="match status" value="2"/>
</dbReference>
<dbReference type="Gene3D" id="1.10.8.60">
    <property type="match status" value="2"/>
</dbReference>
<dbReference type="STRING" id="1213857.N4V602"/>
<feature type="domain" description="AAA+ ATPase" evidence="4">
    <location>
        <begin position="249"/>
        <end position="381"/>
    </location>
</feature>
<dbReference type="GO" id="GO:0005737">
    <property type="term" value="C:cytoplasm"/>
    <property type="evidence" value="ECO:0007669"/>
    <property type="project" value="TreeGrafter"/>
</dbReference>
<dbReference type="PROSITE" id="PS00674">
    <property type="entry name" value="AAA"/>
    <property type="match status" value="1"/>
</dbReference>
<feature type="domain" description="AAA+ ATPase" evidence="4">
    <location>
        <begin position="512"/>
        <end position="651"/>
    </location>
</feature>
<sequence>MVNWIEGKVRPLAPFDKTLEKSTLKGASRIYVNRDSLIQLTGSVDNGRRCIVTRGQDGDKPAIVREAALWTLSDKRISPNIVLMTEAYRGACGFELGDQLTITMPEKTATVPDAKSVRILPVITSDAERTEYEGLDGDLDGTVRLYLKRAEQVFPGMKFECVGPGAKQIYLVLSVDGRKDNVAKFVSSTAARIGDGDDETEEMPDEMPETREVSTLEVAGIPGLPVESEKLNRFLRGFNGKFFFRGHHKSCGLVIHGGRGTGKSHMLDRIAETGWGRVFRIEDNDKSSTVEEVFKQARSLRPSIILIDGLQTLIGKDRANSSAIVHRLGQQLDQLAEEASRNDELPKVVVVATCLDYMADVPPELQKTTRFRFNIPLSIPNAKERLEILEALDVPVQDDVKDAVLKSISQQTHAFTPDDLATLVERAMDIAEDRLRQSFDPDTTGRPHLLKEEMEAALRCTKATAMHDINLKPPTVHWQDVGGQESLKKALRNMLTLTTTTSPAVRKLILTPPKGMLLYGPPGCSKTLSAQAMATESGFNFFAVKGAELLNMYVGESERAVRQLFERARAASPSIIFFDEIDSIGGQRTGSGSTKSQGAVNMLTTLLTEMDGFESLSGVLILAATNRPEAMDPALLRPGRFDRIVYVGPPDAPAREAVFKLYLGKLPTADDVDLAELSRLSEGFSGAEIKQIVTTATEPALERALNGAEENEALVCMQDVVEAIRSATKGITREMMDGYERWSGQFHKHQYQK</sequence>
<organism evidence="5 6">
    <name type="scientific">Colletotrichum orbiculare (strain 104-T / ATCC 96160 / CBS 514.97 / LARS 414 / MAFF 240422)</name>
    <name type="common">Cucumber anthracnose fungus</name>
    <name type="synonym">Colletotrichum lagenarium</name>
    <dbReference type="NCBI Taxonomy" id="1213857"/>
    <lineage>
        <taxon>Eukaryota</taxon>
        <taxon>Fungi</taxon>
        <taxon>Dikarya</taxon>
        <taxon>Ascomycota</taxon>
        <taxon>Pezizomycotina</taxon>
        <taxon>Sordariomycetes</taxon>
        <taxon>Hypocreomycetidae</taxon>
        <taxon>Glomerellales</taxon>
        <taxon>Glomerellaceae</taxon>
        <taxon>Colletotrichum</taxon>
        <taxon>Colletotrichum orbiculare species complex</taxon>
    </lineage>
</organism>
<evidence type="ECO:0000256" key="3">
    <source>
        <dbReference type="ARBA" id="ARBA00023054"/>
    </source>
</evidence>
<dbReference type="InterPro" id="IPR041569">
    <property type="entry name" value="AAA_lid_3"/>
</dbReference>
<dbReference type="InterPro" id="IPR050168">
    <property type="entry name" value="AAA_ATPase_domain"/>
</dbReference>
<dbReference type="Proteomes" id="UP000014480">
    <property type="component" value="Unassembled WGS sequence"/>
</dbReference>
<dbReference type="eggNOG" id="KOG0730">
    <property type="taxonomic scope" value="Eukaryota"/>
</dbReference>